<dbReference type="AlphaFoldDB" id="A0A0F9JGX4"/>
<reference evidence="1" key="1">
    <citation type="journal article" date="2015" name="Nature">
        <title>Complex archaea that bridge the gap between prokaryotes and eukaryotes.</title>
        <authorList>
            <person name="Spang A."/>
            <person name="Saw J.H."/>
            <person name="Jorgensen S.L."/>
            <person name="Zaremba-Niedzwiedzka K."/>
            <person name="Martijn J."/>
            <person name="Lind A.E."/>
            <person name="van Eijk R."/>
            <person name="Schleper C."/>
            <person name="Guy L."/>
            <person name="Ettema T.J."/>
        </authorList>
    </citation>
    <scope>NUCLEOTIDE SEQUENCE</scope>
</reference>
<organism evidence="1">
    <name type="scientific">marine sediment metagenome</name>
    <dbReference type="NCBI Taxonomy" id="412755"/>
    <lineage>
        <taxon>unclassified sequences</taxon>
        <taxon>metagenomes</taxon>
        <taxon>ecological metagenomes</taxon>
    </lineage>
</organism>
<proteinExistence type="predicted"/>
<protein>
    <submittedName>
        <fullName evidence="1">Uncharacterized protein</fullName>
    </submittedName>
</protein>
<comment type="caution">
    <text evidence="1">The sequence shown here is derived from an EMBL/GenBank/DDBJ whole genome shotgun (WGS) entry which is preliminary data.</text>
</comment>
<dbReference type="EMBL" id="LAZR01016322">
    <property type="protein sequence ID" value="KKM05016.1"/>
    <property type="molecule type" value="Genomic_DNA"/>
</dbReference>
<evidence type="ECO:0000313" key="1">
    <source>
        <dbReference type="EMBL" id="KKM05016.1"/>
    </source>
</evidence>
<name>A0A0F9JGX4_9ZZZZ</name>
<sequence>MLNPNEIEKLYEQYMPNLVDLAHDGIVNVDLALLHELNLLDDLDQIKDDPEDLTQYFHVIESPEKVTLFNEQFDVWIVPKTEQDIPLTYVLIALNAQNKTSLEVVFTTAGVYNTPKYVLKVLQYYLLDMLETEATLTAIEKNQ</sequence>
<gene>
    <name evidence="1" type="ORF">LCGC14_1758350</name>
</gene>
<accession>A0A0F9JGX4</accession>